<protein>
    <submittedName>
        <fullName evidence="2">Uncharacterized protein</fullName>
    </submittedName>
</protein>
<reference evidence="3" key="1">
    <citation type="submission" date="2016-10" db="EMBL/GenBank/DDBJ databases">
        <authorList>
            <person name="de Groot N.N."/>
        </authorList>
    </citation>
    <scope>NUCLEOTIDE SEQUENCE [LARGE SCALE GENOMIC DNA]</scope>
    <source>
        <strain evidence="3">10nlg</strain>
    </source>
</reference>
<evidence type="ECO:0000313" key="2">
    <source>
        <dbReference type="EMBL" id="SER56133.1"/>
    </source>
</evidence>
<keyword evidence="1" id="KW-0812">Transmembrane</keyword>
<keyword evidence="1" id="KW-0472">Membrane</keyword>
<dbReference type="STRING" id="1464123.SAMN05444126_102155"/>
<accession>A0A1H9Q8E7</accession>
<keyword evidence="3" id="KW-1185">Reference proteome</keyword>
<name>A0A1H9Q8E7_9BACI</name>
<gene>
    <name evidence="2" type="ORF">SAMN05444126_102155</name>
</gene>
<keyword evidence="1" id="KW-1133">Transmembrane helix</keyword>
<sequence>MKANRLQWFLTSGIAGFLIVLLSSFAVNEAATSFFRAGIAFFLAALVGLLFSYVWDWITMDLTTTVRAKKSAETRNDQEDHDKS</sequence>
<feature type="transmembrane region" description="Helical" evidence="1">
    <location>
        <begin position="6"/>
        <end position="27"/>
    </location>
</feature>
<comment type="caution">
    <text evidence="2">The sequence shown here is derived from an EMBL/GenBank/DDBJ whole genome shotgun (WGS) entry which is preliminary data.</text>
</comment>
<dbReference type="AlphaFoldDB" id="A0A1H9Q8E7"/>
<proteinExistence type="predicted"/>
<feature type="transmembrane region" description="Helical" evidence="1">
    <location>
        <begin position="34"/>
        <end position="55"/>
    </location>
</feature>
<dbReference type="RefSeq" id="WP_093071823.1">
    <property type="nucleotide sequence ID" value="NZ_FOGV01000002.1"/>
</dbReference>
<evidence type="ECO:0000313" key="3">
    <source>
        <dbReference type="Proteomes" id="UP000199318"/>
    </source>
</evidence>
<dbReference type="EMBL" id="FOGV01000002">
    <property type="protein sequence ID" value="SER56133.1"/>
    <property type="molecule type" value="Genomic_DNA"/>
</dbReference>
<organism evidence="2 3">
    <name type="scientific">Salisediminibacterium halotolerans</name>
    <dbReference type="NCBI Taxonomy" id="517425"/>
    <lineage>
        <taxon>Bacteria</taxon>
        <taxon>Bacillati</taxon>
        <taxon>Bacillota</taxon>
        <taxon>Bacilli</taxon>
        <taxon>Bacillales</taxon>
        <taxon>Bacillaceae</taxon>
        <taxon>Salisediminibacterium</taxon>
    </lineage>
</organism>
<evidence type="ECO:0000256" key="1">
    <source>
        <dbReference type="SAM" id="Phobius"/>
    </source>
</evidence>
<dbReference type="Proteomes" id="UP000199318">
    <property type="component" value="Unassembled WGS sequence"/>
</dbReference>